<name>A0A9N9XYF2_9HYPO</name>
<evidence type="ECO:0000313" key="2">
    <source>
        <dbReference type="Proteomes" id="UP000754883"/>
    </source>
</evidence>
<organism evidence="1 2">
    <name type="scientific">Clonostachys byssicola</name>
    <dbReference type="NCBI Taxonomy" id="160290"/>
    <lineage>
        <taxon>Eukaryota</taxon>
        <taxon>Fungi</taxon>
        <taxon>Dikarya</taxon>
        <taxon>Ascomycota</taxon>
        <taxon>Pezizomycotina</taxon>
        <taxon>Sordariomycetes</taxon>
        <taxon>Hypocreomycetidae</taxon>
        <taxon>Hypocreales</taxon>
        <taxon>Bionectriaceae</taxon>
        <taxon>Clonostachys</taxon>
    </lineage>
</organism>
<proteinExistence type="predicted"/>
<sequence>MAQPPLFGVPGFVHYWEPITATYSDVVKLASFGPNSPREDAVRHTWDDMLHHYFPGSGLPFKWKQKPSRGVEKRVSSKRLDIIAVKVAMSGTMSGLPPGPSGILALDIERDYLWVGYREPNRDVPFEWKDALLQTGRRLHVAHPNRDLFVIIGVGLKYLKLYWNGSASVVDAPSCTVLKDGAGEWPLDPRFRMPPGLIAGTPYLNQATGQIDTTKALSLDFWTAGGPEGLEKYGQSPG</sequence>
<keyword evidence="2" id="KW-1185">Reference proteome</keyword>
<comment type="caution">
    <text evidence="1">The sequence shown here is derived from an EMBL/GenBank/DDBJ whole genome shotgun (WGS) entry which is preliminary data.</text>
</comment>
<protein>
    <submittedName>
        <fullName evidence="1">Uncharacterized protein</fullName>
    </submittedName>
</protein>
<dbReference type="OrthoDB" id="4589263at2759"/>
<accession>A0A9N9XYF2</accession>
<gene>
    <name evidence="1" type="ORF">CBYS24578_00016334</name>
</gene>
<dbReference type="Proteomes" id="UP000754883">
    <property type="component" value="Unassembled WGS sequence"/>
</dbReference>
<dbReference type="EMBL" id="CABFNO020001244">
    <property type="protein sequence ID" value="CAG9973285.1"/>
    <property type="molecule type" value="Genomic_DNA"/>
</dbReference>
<evidence type="ECO:0000313" key="1">
    <source>
        <dbReference type="EMBL" id="CAG9973285.1"/>
    </source>
</evidence>
<reference evidence="1 2" key="2">
    <citation type="submission" date="2021-10" db="EMBL/GenBank/DDBJ databases">
        <authorList>
            <person name="Piombo E."/>
        </authorList>
    </citation>
    <scope>NUCLEOTIDE SEQUENCE [LARGE SCALE GENOMIC DNA]</scope>
</reference>
<reference evidence="2" key="1">
    <citation type="submission" date="2019-06" db="EMBL/GenBank/DDBJ databases">
        <authorList>
            <person name="Broberg M."/>
        </authorList>
    </citation>
    <scope>NUCLEOTIDE SEQUENCE [LARGE SCALE GENOMIC DNA]</scope>
</reference>
<dbReference type="AlphaFoldDB" id="A0A9N9XYF2"/>